<gene>
    <name evidence="6" type="ORF">E2R16_10910</name>
</gene>
<dbReference type="Proteomes" id="UP000297445">
    <property type="component" value="Unassembled WGS sequence"/>
</dbReference>
<keyword evidence="3" id="KW-0238">DNA-binding</keyword>
<evidence type="ECO:0000256" key="4">
    <source>
        <dbReference type="ARBA" id="ARBA00023163"/>
    </source>
</evidence>
<comment type="caution">
    <text evidence="6">The sequence shown here is derived from an EMBL/GenBank/DDBJ whole genome shotgun (WGS) entry which is preliminary data.</text>
</comment>
<dbReference type="Gene3D" id="1.10.10.10">
    <property type="entry name" value="Winged helix-like DNA-binding domain superfamily/Winged helix DNA-binding domain"/>
    <property type="match status" value="1"/>
</dbReference>
<evidence type="ECO:0000313" key="6">
    <source>
        <dbReference type="EMBL" id="TEU26983.1"/>
    </source>
</evidence>
<dbReference type="InterPro" id="IPR036390">
    <property type="entry name" value="WH_DNA-bd_sf"/>
</dbReference>
<reference evidence="6 7" key="1">
    <citation type="submission" date="2019-03" db="EMBL/GenBank/DDBJ databases">
        <title>Draft genome sequence of an environmental Acinetobacter seifertii from Brazil.</title>
        <authorList>
            <person name="Furlan J.P.R."/>
            <person name="Stehling E.G."/>
        </authorList>
    </citation>
    <scope>NUCLEOTIDE SEQUENCE [LARGE SCALE GENOMIC DNA]</scope>
    <source>
        <strain evidence="6 7">SAb133</strain>
    </source>
</reference>
<dbReference type="CDD" id="cd08472">
    <property type="entry name" value="PBP2_CrgA_like_3"/>
    <property type="match status" value="1"/>
</dbReference>
<evidence type="ECO:0000256" key="3">
    <source>
        <dbReference type="ARBA" id="ARBA00023125"/>
    </source>
</evidence>
<dbReference type="FunFam" id="1.10.10.10:FF:000001">
    <property type="entry name" value="LysR family transcriptional regulator"/>
    <property type="match status" value="1"/>
</dbReference>
<dbReference type="PANTHER" id="PTHR30537:SF72">
    <property type="entry name" value="LYSR FAMILY TRANSCRIPTIONAL REGULATOR"/>
    <property type="match status" value="1"/>
</dbReference>
<dbReference type="SUPFAM" id="SSF53850">
    <property type="entry name" value="Periplasmic binding protein-like II"/>
    <property type="match status" value="1"/>
</dbReference>
<accession>A0A5E9PHQ9</accession>
<dbReference type="InterPro" id="IPR036388">
    <property type="entry name" value="WH-like_DNA-bd_sf"/>
</dbReference>
<feature type="domain" description="HTH lysR-type" evidence="5">
    <location>
        <begin position="4"/>
        <end position="61"/>
    </location>
</feature>
<keyword evidence="4" id="KW-0804">Transcription</keyword>
<dbReference type="PANTHER" id="PTHR30537">
    <property type="entry name" value="HTH-TYPE TRANSCRIPTIONAL REGULATOR"/>
    <property type="match status" value="1"/>
</dbReference>
<proteinExistence type="inferred from homology"/>
<name>A0A5E9PHQ9_9GAMM</name>
<dbReference type="EMBL" id="SNSA01000005">
    <property type="protein sequence ID" value="TEU26983.1"/>
    <property type="molecule type" value="Genomic_DNA"/>
</dbReference>
<dbReference type="GO" id="GO:0043565">
    <property type="term" value="F:sequence-specific DNA binding"/>
    <property type="evidence" value="ECO:0007669"/>
    <property type="project" value="TreeGrafter"/>
</dbReference>
<dbReference type="Pfam" id="PF00126">
    <property type="entry name" value="HTH_1"/>
    <property type="match status" value="1"/>
</dbReference>
<protein>
    <submittedName>
        <fullName evidence="6">LysR family transcriptional regulator</fullName>
    </submittedName>
</protein>
<sequence length="299" mass="34091">MRLDRIQAMQIFVRVAEAESFIHAAEALSLPASTVTSTVKNLEKYLQVRLLNRTTRRVSLTPEGAEYLIQCRDILDLIEHTESNLTKAIKQPQGRLRVDMPAGIAHSVIMPNLKDFQHRYPDIYLMIGVSDRQVDLIKEGVDCVIRMGNLENSTLVARPLGEFRWVTCASAAYLKENGIPKTPYDLEHHRAVHYFSGNNRHVGEMRFVHNGEKKTVQMSGTTAVNETELYIKMCLEGYGIAQLAERLVEEHLKEKRLIAVLQDWCPPPVAVTLLYPHQRFLSPAIRVFSEWMAEIINSK</sequence>
<dbReference type="GO" id="GO:0006351">
    <property type="term" value="P:DNA-templated transcription"/>
    <property type="evidence" value="ECO:0007669"/>
    <property type="project" value="TreeGrafter"/>
</dbReference>
<evidence type="ECO:0000256" key="1">
    <source>
        <dbReference type="ARBA" id="ARBA00009437"/>
    </source>
</evidence>
<dbReference type="RefSeq" id="WP_134262790.1">
    <property type="nucleotide sequence ID" value="NZ_JADWOK010000049.1"/>
</dbReference>
<dbReference type="Gene3D" id="3.40.190.290">
    <property type="match status" value="1"/>
</dbReference>
<keyword evidence="2" id="KW-0805">Transcription regulation</keyword>
<dbReference type="InterPro" id="IPR058163">
    <property type="entry name" value="LysR-type_TF_proteobact-type"/>
</dbReference>
<dbReference type="GO" id="GO:0003700">
    <property type="term" value="F:DNA-binding transcription factor activity"/>
    <property type="evidence" value="ECO:0007669"/>
    <property type="project" value="InterPro"/>
</dbReference>
<organism evidence="6 7">
    <name type="scientific">Acinetobacter seifertii</name>
    <dbReference type="NCBI Taxonomy" id="1530123"/>
    <lineage>
        <taxon>Bacteria</taxon>
        <taxon>Pseudomonadati</taxon>
        <taxon>Pseudomonadota</taxon>
        <taxon>Gammaproteobacteria</taxon>
        <taxon>Moraxellales</taxon>
        <taxon>Moraxellaceae</taxon>
        <taxon>Acinetobacter</taxon>
        <taxon>Acinetobacter calcoaceticus/baumannii complex</taxon>
    </lineage>
</organism>
<dbReference type="PROSITE" id="PS50931">
    <property type="entry name" value="HTH_LYSR"/>
    <property type="match status" value="1"/>
</dbReference>
<dbReference type="InterPro" id="IPR000847">
    <property type="entry name" value="LysR_HTH_N"/>
</dbReference>
<evidence type="ECO:0000256" key="2">
    <source>
        <dbReference type="ARBA" id="ARBA00023015"/>
    </source>
</evidence>
<evidence type="ECO:0000313" key="7">
    <source>
        <dbReference type="Proteomes" id="UP000297445"/>
    </source>
</evidence>
<dbReference type="Pfam" id="PF03466">
    <property type="entry name" value="LysR_substrate"/>
    <property type="match status" value="1"/>
</dbReference>
<dbReference type="SUPFAM" id="SSF46785">
    <property type="entry name" value="Winged helix' DNA-binding domain"/>
    <property type="match status" value="1"/>
</dbReference>
<dbReference type="AlphaFoldDB" id="A0A5E9PHQ9"/>
<dbReference type="FunFam" id="3.40.190.290:FF:000001">
    <property type="entry name" value="Transcriptional regulator, LysR family"/>
    <property type="match status" value="1"/>
</dbReference>
<dbReference type="InterPro" id="IPR005119">
    <property type="entry name" value="LysR_subst-bd"/>
</dbReference>
<comment type="similarity">
    <text evidence="1">Belongs to the LysR transcriptional regulatory family.</text>
</comment>
<evidence type="ECO:0000259" key="5">
    <source>
        <dbReference type="PROSITE" id="PS50931"/>
    </source>
</evidence>